<accession>A0A7L4KJE9</accession>
<sequence>RAPGDSVLLSCHGTGFTFENHIVRWYRQVPGAKLEWVSAIRYDSTITEYEPSVQSRATVSQNNSQSKAFLSLRALNPHDSACYFCAVDTEMGNAAELEHK</sequence>
<feature type="non-terminal residue" evidence="5">
    <location>
        <position position="100"/>
    </location>
</feature>
<dbReference type="PANTHER" id="PTHR23266">
    <property type="entry name" value="IMMUNOGLOBULIN HEAVY CHAIN"/>
    <property type="match status" value="1"/>
</dbReference>
<dbReference type="InterPro" id="IPR050199">
    <property type="entry name" value="IgHV"/>
</dbReference>
<dbReference type="InterPro" id="IPR013783">
    <property type="entry name" value="Ig-like_fold"/>
</dbReference>
<evidence type="ECO:0000256" key="2">
    <source>
        <dbReference type="ARBA" id="ARBA00023130"/>
    </source>
</evidence>
<gene>
    <name evidence="5" type="primary">C3_2</name>
    <name evidence="5" type="ORF">CEUAER_R11614</name>
</gene>
<comment type="caution">
    <text evidence="5">The sequence shown here is derived from an EMBL/GenBank/DDBJ whole genome shotgun (WGS) entry which is preliminary data.</text>
</comment>
<dbReference type="AlphaFoldDB" id="A0A7L4KJE9"/>
<protein>
    <submittedName>
        <fullName evidence="5">HV01 protein</fullName>
    </submittedName>
</protein>
<dbReference type="OrthoDB" id="9426090at2759"/>
<evidence type="ECO:0000256" key="1">
    <source>
        <dbReference type="ARBA" id="ARBA00022859"/>
    </source>
</evidence>
<dbReference type="Proteomes" id="UP000519239">
    <property type="component" value="Unassembled WGS sequence"/>
</dbReference>
<dbReference type="EMBL" id="VWPQ01027300">
    <property type="protein sequence ID" value="NXY52385.1"/>
    <property type="molecule type" value="Genomic_DNA"/>
</dbReference>
<proteinExistence type="predicted"/>
<feature type="domain" description="Ig-like" evidence="4">
    <location>
        <begin position="1"/>
        <end position="100"/>
    </location>
</feature>
<organism evidence="5 6">
    <name type="scientific">Ceuthmochares aereus</name>
    <dbReference type="NCBI Taxonomy" id="1961834"/>
    <lineage>
        <taxon>Eukaryota</taxon>
        <taxon>Metazoa</taxon>
        <taxon>Chordata</taxon>
        <taxon>Craniata</taxon>
        <taxon>Vertebrata</taxon>
        <taxon>Euteleostomi</taxon>
        <taxon>Archelosauria</taxon>
        <taxon>Archosauria</taxon>
        <taxon>Dinosauria</taxon>
        <taxon>Saurischia</taxon>
        <taxon>Theropoda</taxon>
        <taxon>Coelurosauria</taxon>
        <taxon>Aves</taxon>
        <taxon>Neognathae</taxon>
        <taxon>Neoaves</taxon>
        <taxon>Otidimorphae</taxon>
        <taxon>Cuculiformes</taxon>
        <taxon>Cuculidae</taxon>
        <taxon>Ceuthmochares</taxon>
    </lineage>
</organism>
<dbReference type="PROSITE" id="PS50835">
    <property type="entry name" value="IG_LIKE"/>
    <property type="match status" value="1"/>
</dbReference>
<dbReference type="InterPro" id="IPR036179">
    <property type="entry name" value="Ig-like_dom_sf"/>
</dbReference>
<keyword evidence="6" id="KW-1185">Reference proteome</keyword>
<dbReference type="SUPFAM" id="SSF48726">
    <property type="entry name" value="Immunoglobulin"/>
    <property type="match status" value="1"/>
</dbReference>
<evidence type="ECO:0000256" key="3">
    <source>
        <dbReference type="ARBA" id="ARBA00043265"/>
    </source>
</evidence>
<name>A0A7L4KJE9_9AVES</name>
<dbReference type="InterPro" id="IPR013106">
    <property type="entry name" value="Ig_V-set"/>
</dbReference>
<evidence type="ECO:0000313" key="5">
    <source>
        <dbReference type="EMBL" id="NXY52385.1"/>
    </source>
</evidence>
<reference evidence="5 6" key="1">
    <citation type="submission" date="2019-09" db="EMBL/GenBank/DDBJ databases">
        <title>Bird 10,000 Genomes (B10K) Project - Family phase.</title>
        <authorList>
            <person name="Zhang G."/>
        </authorList>
    </citation>
    <scope>NUCLEOTIDE SEQUENCE [LARGE SCALE GENOMIC DNA]</scope>
    <source>
        <strain evidence="5">B10K-CU-031-02</strain>
        <tissue evidence="5">Muscle</tissue>
    </source>
</reference>
<dbReference type="SMART" id="SM00406">
    <property type="entry name" value="IGv"/>
    <property type="match status" value="1"/>
</dbReference>
<dbReference type="InterPro" id="IPR007110">
    <property type="entry name" value="Ig-like_dom"/>
</dbReference>
<dbReference type="GO" id="GO:0002250">
    <property type="term" value="P:adaptive immune response"/>
    <property type="evidence" value="ECO:0007669"/>
    <property type="project" value="UniProtKB-KW"/>
</dbReference>
<dbReference type="Pfam" id="PF07686">
    <property type="entry name" value="V-set"/>
    <property type="match status" value="1"/>
</dbReference>
<keyword evidence="2" id="KW-1064">Adaptive immunity</keyword>
<dbReference type="GO" id="GO:0005576">
    <property type="term" value="C:extracellular region"/>
    <property type="evidence" value="ECO:0007669"/>
    <property type="project" value="UniProtKB-ARBA"/>
</dbReference>
<dbReference type="Gene3D" id="2.60.40.10">
    <property type="entry name" value="Immunoglobulins"/>
    <property type="match status" value="1"/>
</dbReference>
<feature type="non-terminal residue" evidence="5">
    <location>
        <position position="1"/>
    </location>
</feature>
<keyword evidence="1" id="KW-0391">Immunity</keyword>
<evidence type="ECO:0000259" key="4">
    <source>
        <dbReference type="PROSITE" id="PS50835"/>
    </source>
</evidence>
<keyword evidence="3" id="KW-1280">Immunoglobulin</keyword>
<dbReference type="GO" id="GO:0019814">
    <property type="term" value="C:immunoglobulin complex"/>
    <property type="evidence" value="ECO:0007669"/>
    <property type="project" value="UniProtKB-KW"/>
</dbReference>
<evidence type="ECO:0000313" key="6">
    <source>
        <dbReference type="Proteomes" id="UP000519239"/>
    </source>
</evidence>